<gene>
    <name evidence="8" type="ORF">SAMN06296020_11170</name>
</gene>
<dbReference type="EMBL" id="FXUF01000011">
    <property type="protein sequence ID" value="SMP63888.1"/>
    <property type="molecule type" value="Genomic_DNA"/>
</dbReference>
<dbReference type="AlphaFoldDB" id="A0AA45WXC8"/>
<dbReference type="GO" id="GO:0031405">
    <property type="term" value="F:lipoic acid binding"/>
    <property type="evidence" value="ECO:0007669"/>
    <property type="project" value="TreeGrafter"/>
</dbReference>
<keyword evidence="5 6" id="KW-0012">Acyltransferase</keyword>
<dbReference type="InterPro" id="IPR001078">
    <property type="entry name" value="2-oxoacid_DH_actylTfrase"/>
</dbReference>
<dbReference type="Gene3D" id="2.40.50.100">
    <property type="match status" value="1"/>
</dbReference>
<comment type="caution">
    <text evidence="8">The sequence shown here is derived from an EMBL/GenBank/DDBJ whole genome shotgun (WGS) entry which is preliminary data.</text>
</comment>
<evidence type="ECO:0000256" key="1">
    <source>
        <dbReference type="ARBA" id="ARBA00001938"/>
    </source>
</evidence>
<dbReference type="GO" id="GO:0016407">
    <property type="term" value="F:acetyltransferase activity"/>
    <property type="evidence" value="ECO:0007669"/>
    <property type="project" value="TreeGrafter"/>
</dbReference>
<dbReference type="PROSITE" id="PS00189">
    <property type="entry name" value="LIPOYL"/>
    <property type="match status" value="1"/>
</dbReference>
<evidence type="ECO:0000256" key="2">
    <source>
        <dbReference type="ARBA" id="ARBA00007317"/>
    </source>
</evidence>
<dbReference type="InterPro" id="IPR023213">
    <property type="entry name" value="CAT-like_dom_sf"/>
</dbReference>
<dbReference type="PANTHER" id="PTHR43178">
    <property type="entry name" value="DIHYDROLIPOAMIDE ACETYLTRANSFERASE COMPONENT OF PYRUVATE DEHYDROGENASE COMPLEX"/>
    <property type="match status" value="1"/>
</dbReference>
<organism evidence="8 9">
    <name type="scientific">Anoxynatronum buryatiense</name>
    <dbReference type="NCBI Taxonomy" id="489973"/>
    <lineage>
        <taxon>Bacteria</taxon>
        <taxon>Bacillati</taxon>
        <taxon>Bacillota</taxon>
        <taxon>Clostridia</taxon>
        <taxon>Eubacteriales</taxon>
        <taxon>Clostridiaceae</taxon>
        <taxon>Anoxynatronum</taxon>
    </lineage>
</organism>
<dbReference type="PROSITE" id="PS50968">
    <property type="entry name" value="BIOTINYL_LIPOYL"/>
    <property type="match status" value="1"/>
</dbReference>
<evidence type="ECO:0000259" key="7">
    <source>
        <dbReference type="PROSITE" id="PS50968"/>
    </source>
</evidence>
<keyword evidence="9" id="KW-1185">Reference proteome</keyword>
<evidence type="ECO:0000256" key="5">
    <source>
        <dbReference type="ARBA" id="ARBA00023315"/>
    </source>
</evidence>
<evidence type="ECO:0000256" key="6">
    <source>
        <dbReference type="RuleBase" id="RU003423"/>
    </source>
</evidence>
<dbReference type="InterPro" id="IPR011053">
    <property type="entry name" value="Single_hybrid_motif"/>
</dbReference>
<sequence>MPIEIHMPKLGMTMKEGTLVKWLKSEGDGVKKGEPIAEITSEKISNEIEAPADGVLNKPIVKEGDVVGIGAILAYISESSDDIAVIKEQLIEILDEPKIHQIHHDKTILQQKPLSSLRQIIGERMSESLQRSPQGTMTTRADMSGLIRLRELYAEQGHRVSLTDIFVKIAGLALEKHRLLNSTIVENDLIIYESINIGIAVGTEEGLYVPVIKNVASKGLLEISLESKQLIQQIMDKKITSAHMTGGTFTISNLGMFDVDVITPIINPPEAAILAIGTTRKEVVVLENDATVILPLTTLSLTADHAIIDGLPAVSFLASLKEMMTNVHQYID</sequence>
<dbReference type="SUPFAM" id="SSF52777">
    <property type="entry name" value="CoA-dependent acyltransferases"/>
    <property type="match status" value="1"/>
</dbReference>
<dbReference type="InterPro" id="IPR050743">
    <property type="entry name" value="2-oxoacid_DH_E2_comp"/>
</dbReference>
<dbReference type="CDD" id="cd06849">
    <property type="entry name" value="lipoyl_domain"/>
    <property type="match status" value="1"/>
</dbReference>
<dbReference type="GO" id="GO:0005737">
    <property type="term" value="C:cytoplasm"/>
    <property type="evidence" value="ECO:0007669"/>
    <property type="project" value="TreeGrafter"/>
</dbReference>
<keyword evidence="3 6" id="KW-0808">Transferase</keyword>
<feature type="domain" description="Lipoyl-binding" evidence="7">
    <location>
        <begin position="2"/>
        <end position="77"/>
    </location>
</feature>
<dbReference type="InterPro" id="IPR003016">
    <property type="entry name" value="2-oxoA_DH_lipoyl-BS"/>
</dbReference>
<dbReference type="InterPro" id="IPR000089">
    <property type="entry name" value="Biotin_lipoyl"/>
</dbReference>
<dbReference type="Gene3D" id="3.30.559.10">
    <property type="entry name" value="Chloramphenicol acetyltransferase-like domain"/>
    <property type="match status" value="1"/>
</dbReference>
<evidence type="ECO:0000313" key="9">
    <source>
        <dbReference type="Proteomes" id="UP001158066"/>
    </source>
</evidence>
<protein>
    <recommendedName>
        <fullName evidence="6">Dihydrolipoamide acetyltransferase component of pyruvate dehydrogenase complex</fullName>
        <ecNumber evidence="6">2.3.1.-</ecNumber>
    </recommendedName>
</protein>
<dbReference type="Pfam" id="PF00198">
    <property type="entry name" value="2-oxoacid_dh"/>
    <property type="match status" value="1"/>
</dbReference>
<evidence type="ECO:0000256" key="3">
    <source>
        <dbReference type="ARBA" id="ARBA00022679"/>
    </source>
</evidence>
<name>A0AA45WXC8_9CLOT</name>
<dbReference type="Pfam" id="PF00364">
    <property type="entry name" value="Biotin_lipoyl"/>
    <property type="match status" value="1"/>
</dbReference>
<evidence type="ECO:0000256" key="4">
    <source>
        <dbReference type="ARBA" id="ARBA00022823"/>
    </source>
</evidence>
<comment type="similarity">
    <text evidence="2 6">Belongs to the 2-oxoacid dehydrogenase family.</text>
</comment>
<keyword evidence="4 6" id="KW-0450">Lipoyl</keyword>
<dbReference type="EC" id="2.3.1.-" evidence="6"/>
<dbReference type="SUPFAM" id="SSF51230">
    <property type="entry name" value="Single hybrid motif"/>
    <property type="match status" value="1"/>
</dbReference>
<comment type="cofactor">
    <cofactor evidence="1 6">
        <name>(R)-lipoate</name>
        <dbReference type="ChEBI" id="CHEBI:83088"/>
    </cofactor>
</comment>
<dbReference type="Proteomes" id="UP001158066">
    <property type="component" value="Unassembled WGS sequence"/>
</dbReference>
<evidence type="ECO:0000313" key="8">
    <source>
        <dbReference type="EMBL" id="SMP63888.1"/>
    </source>
</evidence>
<proteinExistence type="inferred from homology"/>
<dbReference type="RefSeq" id="WP_283409987.1">
    <property type="nucleotide sequence ID" value="NZ_FXUF01000011.1"/>
</dbReference>
<accession>A0AA45WXC8</accession>
<dbReference type="PANTHER" id="PTHR43178:SF5">
    <property type="entry name" value="LIPOAMIDE ACYLTRANSFERASE COMPONENT OF BRANCHED-CHAIN ALPHA-KETO ACID DEHYDROGENASE COMPLEX, MITOCHONDRIAL"/>
    <property type="match status" value="1"/>
</dbReference>
<reference evidence="8" key="1">
    <citation type="submission" date="2017-05" db="EMBL/GenBank/DDBJ databases">
        <authorList>
            <person name="Varghese N."/>
            <person name="Submissions S."/>
        </authorList>
    </citation>
    <scope>NUCLEOTIDE SEQUENCE</scope>
    <source>
        <strain evidence="8">Su22</strain>
    </source>
</reference>